<evidence type="ECO:0000313" key="3">
    <source>
        <dbReference type="Proteomes" id="UP000650467"/>
    </source>
</evidence>
<dbReference type="OrthoDB" id="541254at2759"/>
<accession>A0A835TDX9</accession>
<keyword evidence="3" id="KW-1185">Reference proteome</keyword>
<feature type="compositionally biased region" description="Gly residues" evidence="1">
    <location>
        <begin position="263"/>
        <end position="284"/>
    </location>
</feature>
<feature type="region of interest" description="Disordered" evidence="1">
    <location>
        <begin position="37"/>
        <end position="59"/>
    </location>
</feature>
<organism evidence="2 3">
    <name type="scientific">Chlamydomonas incerta</name>
    <dbReference type="NCBI Taxonomy" id="51695"/>
    <lineage>
        <taxon>Eukaryota</taxon>
        <taxon>Viridiplantae</taxon>
        <taxon>Chlorophyta</taxon>
        <taxon>core chlorophytes</taxon>
        <taxon>Chlorophyceae</taxon>
        <taxon>CS clade</taxon>
        <taxon>Chlamydomonadales</taxon>
        <taxon>Chlamydomonadaceae</taxon>
        <taxon>Chlamydomonas</taxon>
    </lineage>
</organism>
<evidence type="ECO:0000313" key="2">
    <source>
        <dbReference type="EMBL" id="KAG2436461.1"/>
    </source>
</evidence>
<comment type="caution">
    <text evidence="2">The sequence shown here is derived from an EMBL/GenBank/DDBJ whole genome shotgun (WGS) entry which is preliminary data.</text>
</comment>
<dbReference type="Proteomes" id="UP000650467">
    <property type="component" value="Unassembled WGS sequence"/>
</dbReference>
<proteinExistence type="predicted"/>
<dbReference type="AlphaFoldDB" id="A0A835TDX9"/>
<feature type="compositionally biased region" description="Gly residues" evidence="1">
    <location>
        <begin position="37"/>
        <end position="49"/>
    </location>
</feature>
<feature type="region of interest" description="Disordered" evidence="1">
    <location>
        <begin position="259"/>
        <end position="284"/>
    </location>
</feature>
<name>A0A835TDX9_CHLIN</name>
<reference evidence="2" key="1">
    <citation type="journal article" date="2020" name="bioRxiv">
        <title>Comparative genomics of Chlamydomonas.</title>
        <authorList>
            <person name="Craig R.J."/>
            <person name="Hasan A.R."/>
            <person name="Ness R.W."/>
            <person name="Keightley P.D."/>
        </authorList>
    </citation>
    <scope>NUCLEOTIDE SEQUENCE</scope>
    <source>
        <strain evidence="2">SAG 7.73</strain>
    </source>
</reference>
<sequence>MEQLLLAMDRLGSRPLQQQQQQQQGWLASLFGGRGGSSGGGGGGAGGGDLLSSGALQQGGASGSQVRRLLQQWRQQELAADADTADFSSEPYDSIPRQVELQWRTYAKLYPEDAAACARAAALLQRSGPGAAAAAAAAAGRGSAGGWLPSAVELQRTLQTITAASPAGSASGGGGAASAASAASPAAAASSPAREWVARHARQQPAVPFGRDLADPHFLRLLVSLESWYGAHAERLAPLRRGRRARLLALRGVPLPPAWQLGPGRGGKGRGAGEGGGRGGAGGGGGWPGAGLLRWCAGAVGLRTRPRVWEVTVAEREEQEEQERPLKAVAAQQQPGGLLGAPVAAARSGAGTRPRGLQAAQGAARAGQFALRRVTLVPADWL</sequence>
<dbReference type="EMBL" id="JAEHOC010000013">
    <property type="protein sequence ID" value="KAG2436461.1"/>
    <property type="molecule type" value="Genomic_DNA"/>
</dbReference>
<evidence type="ECO:0000256" key="1">
    <source>
        <dbReference type="SAM" id="MobiDB-lite"/>
    </source>
</evidence>
<protein>
    <submittedName>
        <fullName evidence="2">Uncharacterized protein</fullName>
    </submittedName>
</protein>
<gene>
    <name evidence="2" type="ORF">HXX76_006764</name>
</gene>
<feature type="compositionally biased region" description="Low complexity" evidence="1">
    <location>
        <begin position="50"/>
        <end position="59"/>
    </location>
</feature>